<evidence type="ECO:0000256" key="7">
    <source>
        <dbReference type="SAM" id="Phobius"/>
    </source>
</evidence>
<accession>A0AAV1RTV2</accession>
<evidence type="ECO:0000256" key="1">
    <source>
        <dbReference type="ARBA" id="ARBA00004477"/>
    </source>
</evidence>
<dbReference type="CDD" id="cd23995">
    <property type="entry name" value="Seipin_BSCL2_like"/>
    <property type="match status" value="1"/>
</dbReference>
<gene>
    <name evidence="8" type="ORF">DCAF_LOCUS15221</name>
</gene>
<dbReference type="Pfam" id="PF06775">
    <property type="entry name" value="Seipin"/>
    <property type="match status" value="1"/>
</dbReference>
<keyword evidence="2 7" id="KW-0812">Transmembrane</keyword>
<dbReference type="Proteomes" id="UP001314170">
    <property type="component" value="Unassembled WGS sequence"/>
</dbReference>
<protein>
    <recommendedName>
        <fullName evidence="10">Seipin</fullName>
    </recommendedName>
</protein>
<evidence type="ECO:0000313" key="9">
    <source>
        <dbReference type="Proteomes" id="UP001314170"/>
    </source>
</evidence>
<feature type="transmembrane region" description="Helical" evidence="7">
    <location>
        <begin position="120"/>
        <end position="139"/>
    </location>
</feature>
<dbReference type="GO" id="GO:0006629">
    <property type="term" value="P:lipid metabolic process"/>
    <property type="evidence" value="ECO:0007669"/>
    <property type="project" value="UniProtKB-KW"/>
</dbReference>
<sequence>MYDSISHSFLFQLTAEVLSADGNVKAKSSRPCMLRFRSLPIQLLRTFIMGVPLTLGISEETQKISVKMLQLKESYPRSKELRVTLIPRAGTVYLPQMYEAEILLNSQLPWTKEVVRNWKWTFYVWTSLYIYITMLVILTCCCRPLVFPMTAVNFSYRRYGVDQREDTGESTDAQAAARDEKEISELLRKWQQRRKRKAIIFHRDMADTECSSASSMSITRDDTSMAVDIEEDIVDSE</sequence>
<organism evidence="8 9">
    <name type="scientific">Dovyalis caffra</name>
    <dbReference type="NCBI Taxonomy" id="77055"/>
    <lineage>
        <taxon>Eukaryota</taxon>
        <taxon>Viridiplantae</taxon>
        <taxon>Streptophyta</taxon>
        <taxon>Embryophyta</taxon>
        <taxon>Tracheophyta</taxon>
        <taxon>Spermatophyta</taxon>
        <taxon>Magnoliopsida</taxon>
        <taxon>eudicotyledons</taxon>
        <taxon>Gunneridae</taxon>
        <taxon>Pentapetalae</taxon>
        <taxon>rosids</taxon>
        <taxon>fabids</taxon>
        <taxon>Malpighiales</taxon>
        <taxon>Salicaceae</taxon>
        <taxon>Flacourtieae</taxon>
        <taxon>Dovyalis</taxon>
    </lineage>
</organism>
<evidence type="ECO:0000256" key="4">
    <source>
        <dbReference type="ARBA" id="ARBA00022989"/>
    </source>
</evidence>
<keyword evidence="3" id="KW-0256">Endoplasmic reticulum</keyword>
<dbReference type="PANTHER" id="PTHR21212:SF5">
    <property type="entry name" value="SEIPIN-1"/>
    <property type="match status" value="1"/>
</dbReference>
<dbReference type="EMBL" id="CAWUPB010001159">
    <property type="protein sequence ID" value="CAK7340140.1"/>
    <property type="molecule type" value="Genomic_DNA"/>
</dbReference>
<dbReference type="PANTHER" id="PTHR21212">
    <property type="entry name" value="BERNARDINELLI-SEIP CONGENITAL LIPODYSTROPHY 2 HOMOLOG BSCL2 PROTEIN"/>
    <property type="match status" value="1"/>
</dbReference>
<dbReference type="AlphaFoldDB" id="A0AAV1RTV2"/>
<keyword evidence="9" id="KW-1185">Reference proteome</keyword>
<evidence type="ECO:0000256" key="6">
    <source>
        <dbReference type="ARBA" id="ARBA00023136"/>
    </source>
</evidence>
<keyword evidence="6 7" id="KW-0472">Membrane</keyword>
<comment type="subcellular location">
    <subcellularLocation>
        <location evidence="1">Endoplasmic reticulum membrane</location>
        <topology evidence="1">Multi-pass membrane protein</topology>
    </subcellularLocation>
</comment>
<dbReference type="InterPro" id="IPR009617">
    <property type="entry name" value="Seipin"/>
</dbReference>
<dbReference type="GO" id="GO:0140042">
    <property type="term" value="P:lipid droplet formation"/>
    <property type="evidence" value="ECO:0007669"/>
    <property type="project" value="UniProtKB-ARBA"/>
</dbReference>
<proteinExistence type="predicted"/>
<comment type="caution">
    <text evidence="8">The sequence shown here is derived from an EMBL/GenBank/DDBJ whole genome shotgun (WGS) entry which is preliminary data.</text>
</comment>
<dbReference type="GO" id="GO:0005789">
    <property type="term" value="C:endoplasmic reticulum membrane"/>
    <property type="evidence" value="ECO:0007669"/>
    <property type="project" value="UniProtKB-SubCell"/>
</dbReference>
<evidence type="ECO:0000256" key="3">
    <source>
        <dbReference type="ARBA" id="ARBA00022824"/>
    </source>
</evidence>
<evidence type="ECO:0000256" key="2">
    <source>
        <dbReference type="ARBA" id="ARBA00022692"/>
    </source>
</evidence>
<reference evidence="8 9" key="1">
    <citation type="submission" date="2024-01" db="EMBL/GenBank/DDBJ databases">
        <authorList>
            <person name="Waweru B."/>
        </authorList>
    </citation>
    <scope>NUCLEOTIDE SEQUENCE [LARGE SCALE GENOMIC DNA]</scope>
</reference>
<keyword evidence="4 7" id="KW-1133">Transmembrane helix</keyword>
<evidence type="ECO:0000313" key="8">
    <source>
        <dbReference type="EMBL" id="CAK7340140.1"/>
    </source>
</evidence>
<keyword evidence="5" id="KW-0443">Lipid metabolism</keyword>
<evidence type="ECO:0000256" key="5">
    <source>
        <dbReference type="ARBA" id="ARBA00023098"/>
    </source>
</evidence>
<name>A0AAV1RTV2_9ROSI</name>
<evidence type="ECO:0008006" key="10">
    <source>
        <dbReference type="Google" id="ProtNLM"/>
    </source>
</evidence>